<keyword evidence="5" id="KW-1133">Transmembrane helix</keyword>
<reference evidence="7 8" key="1">
    <citation type="journal article" date="2021" name="Syst. Appl. Microbiol.">
        <title>Persephonella atlantica sp. nov.: How to adapt to physico-chemical gradients in high temperature hydrothermal habitats.</title>
        <authorList>
            <person name="Francois D.X."/>
            <person name="Godfroy A."/>
            <person name="Mathien C."/>
            <person name="Aube J."/>
            <person name="Cathalot C."/>
            <person name="Lesongeur F."/>
            <person name="L'Haridon S."/>
            <person name="Philippon X."/>
            <person name="Roussel E.G."/>
        </authorList>
    </citation>
    <scope>NUCLEOTIDE SEQUENCE [LARGE SCALE GENOMIC DNA]</scope>
    <source>
        <strain evidence="7 8">MO1340</strain>
    </source>
</reference>
<dbReference type="RefSeq" id="WP_200673447.1">
    <property type="nucleotide sequence ID" value="NZ_JAACYA010000001.1"/>
</dbReference>
<dbReference type="PANTHER" id="PTHR35008:SF8">
    <property type="entry name" value="ALCOHOL DEHYDROGENASE CYTOCHROME C SUBUNIT"/>
    <property type="match status" value="1"/>
</dbReference>
<keyword evidence="5" id="KW-0812">Transmembrane</keyword>
<keyword evidence="8" id="KW-1185">Reference proteome</keyword>
<evidence type="ECO:0000256" key="3">
    <source>
        <dbReference type="ARBA" id="ARBA00023004"/>
    </source>
</evidence>
<feature type="domain" description="Cytochrome c" evidence="6">
    <location>
        <begin position="42"/>
        <end position="136"/>
    </location>
</feature>
<gene>
    <name evidence="7" type="ORF">GWK41_03115</name>
</gene>
<comment type="caution">
    <text evidence="7">The sequence shown here is derived from an EMBL/GenBank/DDBJ whole genome shotgun (WGS) entry which is preliminary data.</text>
</comment>
<dbReference type="Pfam" id="PF00034">
    <property type="entry name" value="Cytochrom_C"/>
    <property type="match status" value="2"/>
</dbReference>
<dbReference type="EMBL" id="JAACYA010000001">
    <property type="protein sequence ID" value="MBK3332057.1"/>
    <property type="molecule type" value="Genomic_DNA"/>
</dbReference>
<dbReference type="PANTHER" id="PTHR35008">
    <property type="entry name" value="BLL4482 PROTEIN-RELATED"/>
    <property type="match status" value="1"/>
</dbReference>
<organism evidence="7 8">
    <name type="scientific">Persephonella atlantica</name>
    <dbReference type="NCBI Taxonomy" id="2699429"/>
    <lineage>
        <taxon>Bacteria</taxon>
        <taxon>Pseudomonadati</taxon>
        <taxon>Aquificota</taxon>
        <taxon>Aquificia</taxon>
        <taxon>Aquificales</taxon>
        <taxon>Hydrogenothermaceae</taxon>
        <taxon>Persephonella</taxon>
    </lineage>
</organism>
<proteinExistence type="predicted"/>
<accession>A0ABS1GGJ7</accession>
<evidence type="ECO:0000256" key="1">
    <source>
        <dbReference type="ARBA" id="ARBA00022617"/>
    </source>
</evidence>
<sequence length="257" mass="28864">MGENTAVKWILFFFFPALFIYGLLHVYSSKPAQAKRTKDLTAQEEAGRKVYNKFCVGCHGVNGDGQSEAAKFFKDKPPNFHTAVFRWKSTPEGCLPTDEDLMHILNWGLPQTPMPSFKLVPEVQKRAVIAYIKSFSDRWEKGQPDHEKCQSVYRKIKRPVNFGSPELIAKGKEIYAQNCTACHGEQGRGDGPLASTLPVPPTDLTYPVRAAGPNPEDTFRVLTVGLEGSPMPKFDFLSEEDRWALVSYIAYLMNKGK</sequence>
<keyword evidence="2 4" id="KW-0479">Metal-binding</keyword>
<feature type="transmembrane region" description="Helical" evidence="5">
    <location>
        <begin position="6"/>
        <end position="27"/>
    </location>
</feature>
<name>A0ABS1GGJ7_9AQUI</name>
<dbReference type="InterPro" id="IPR036909">
    <property type="entry name" value="Cyt_c-like_dom_sf"/>
</dbReference>
<dbReference type="Gene3D" id="1.10.760.10">
    <property type="entry name" value="Cytochrome c-like domain"/>
    <property type="match status" value="2"/>
</dbReference>
<dbReference type="SUPFAM" id="SSF46626">
    <property type="entry name" value="Cytochrome c"/>
    <property type="match status" value="2"/>
</dbReference>
<dbReference type="PROSITE" id="PS51007">
    <property type="entry name" value="CYTC"/>
    <property type="match status" value="2"/>
</dbReference>
<dbReference type="InterPro" id="IPR051459">
    <property type="entry name" value="Cytochrome_c-type_DH"/>
</dbReference>
<evidence type="ECO:0000313" key="8">
    <source>
        <dbReference type="Proteomes" id="UP000772812"/>
    </source>
</evidence>
<evidence type="ECO:0000259" key="6">
    <source>
        <dbReference type="PROSITE" id="PS51007"/>
    </source>
</evidence>
<protein>
    <submittedName>
        <fullName evidence="7">C-type cytochrome</fullName>
    </submittedName>
</protein>
<evidence type="ECO:0000313" key="7">
    <source>
        <dbReference type="EMBL" id="MBK3332057.1"/>
    </source>
</evidence>
<dbReference type="Proteomes" id="UP000772812">
    <property type="component" value="Unassembled WGS sequence"/>
</dbReference>
<keyword evidence="3 4" id="KW-0408">Iron</keyword>
<keyword evidence="1 4" id="KW-0349">Heme</keyword>
<evidence type="ECO:0000256" key="5">
    <source>
        <dbReference type="SAM" id="Phobius"/>
    </source>
</evidence>
<feature type="domain" description="Cytochrome c" evidence="6">
    <location>
        <begin position="166"/>
        <end position="253"/>
    </location>
</feature>
<evidence type="ECO:0000256" key="2">
    <source>
        <dbReference type="ARBA" id="ARBA00022723"/>
    </source>
</evidence>
<evidence type="ECO:0000256" key="4">
    <source>
        <dbReference type="PROSITE-ProRule" id="PRU00433"/>
    </source>
</evidence>
<keyword evidence="5" id="KW-0472">Membrane</keyword>
<dbReference type="InterPro" id="IPR009056">
    <property type="entry name" value="Cyt_c-like_dom"/>
</dbReference>